<dbReference type="AlphaFoldDB" id="A0A2T4CBM9"/>
<feature type="region of interest" description="Disordered" evidence="1">
    <location>
        <begin position="140"/>
        <end position="160"/>
    </location>
</feature>
<evidence type="ECO:0000313" key="3">
    <source>
        <dbReference type="EMBL" id="PTB78977.1"/>
    </source>
</evidence>
<proteinExistence type="predicted"/>
<accession>A0A2T4CBM9</accession>
<keyword evidence="4" id="KW-1185">Reference proteome</keyword>
<keyword evidence="2" id="KW-0732">Signal</keyword>
<evidence type="ECO:0000256" key="2">
    <source>
        <dbReference type="SAM" id="SignalP"/>
    </source>
</evidence>
<organism evidence="3 4">
    <name type="scientific">Trichoderma longibrachiatum ATCC 18648</name>
    <dbReference type="NCBI Taxonomy" id="983965"/>
    <lineage>
        <taxon>Eukaryota</taxon>
        <taxon>Fungi</taxon>
        <taxon>Dikarya</taxon>
        <taxon>Ascomycota</taxon>
        <taxon>Pezizomycotina</taxon>
        <taxon>Sordariomycetes</taxon>
        <taxon>Hypocreomycetidae</taxon>
        <taxon>Hypocreales</taxon>
        <taxon>Hypocreaceae</taxon>
        <taxon>Trichoderma</taxon>
    </lineage>
</organism>
<evidence type="ECO:0000256" key="1">
    <source>
        <dbReference type="SAM" id="MobiDB-lite"/>
    </source>
</evidence>
<dbReference type="Proteomes" id="UP000240760">
    <property type="component" value="Unassembled WGS sequence"/>
</dbReference>
<feature type="chain" id="PRO_5015406124" description="Secreted protein" evidence="2">
    <location>
        <begin position="25"/>
        <end position="160"/>
    </location>
</feature>
<evidence type="ECO:0000313" key="4">
    <source>
        <dbReference type="Proteomes" id="UP000240760"/>
    </source>
</evidence>
<protein>
    <recommendedName>
        <fullName evidence="5">Secreted protein</fullName>
    </recommendedName>
</protein>
<reference evidence="3 4" key="1">
    <citation type="submission" date="2016-07" db="EMBL/GenBank/DDBJ databases">
        <title>Multiple horizontal gene transfer events from other fungi enriched the ability of initially mycotrophic Trichoderma (Ascomycota) to feed on dead plant biomass.</title>
        <authorList>
            <consortium name="DOE Joint Genome Institute"/>
            <person name="Aerts A."/>
            <person name="Atanasova L."/>
            <person name="Chenthamara K."/>
            <person name="Zhang J."/>
            <person name="Grujic M."/>
            <person name="Henrissat B."/>
            <person name="Kuo A."/>
            <person name="Salamov A."/>
            <person name="Lipzen A."/>
            <person name="Labutti K."/>
            <person name="Barry K."/>
            <person name="Miao Y."/>
            <person name="Rahimi M.J."/>
            <person name="Shen Q."/>
            <person name="Grigoriev I.V."/>
            <person name="Kubicek C.P."/>
            <person name="Druzhinina I.S."/>
        </authorList>
    </citation>
    <scope>NUCLEOTIDE SEQUENCE [LARGE SCALE GENOMIC DNA]</scope>
    <source>
        <strain evidence="3 4">ATCC 18648</strain>
    </source>
</reference>
<dbReference type="EMBL" id="KZ679128">
    <property type="protein sequence ID" value="PTB78977.1"/>
    <property type="molecule type" value="Genomic_DNA"/>
</dbReference>
<sequence>MVAIRTTALLPWLMMASFCCFVPASQQSLDDAFSLDSILKALPMLSPTTITLLHAKSTATISTENKCLGAVSQPTAESRHTHRIASHRIASHRQETAAKQLGCRQSSRRGHWQVLAYITEQHSHRHRLSKWNSSVALARSQQVSSPSSQSGSVLVPSPHP</sequence>
<dbReference type="OrthoDB" id="10612700at2759"/>
<evidence type="ECO:0008006" key="5">
    <source>
        <dbReference type="Google" id="ProtNLM"/>
    </source>
</evidence>
<name>A0A2T4CBM9_TRILO</name>
<gene>
    <name evidence="3" type="ORF">M440DRAFT_1157199</name>
</gene>
<feature type="signal peptide" evidence="2">
    <location>
        <begin position="1"/>
        <end position="24"/>
    </location>
</feature>